<dbReference type="Gene3D" id="3.30.479.30">
    <property type="entry name" value="Band 7 domain"/>
    <property type="match status" value="1"/>
</dbReference>
<dbReference type="InterPro" id="IPR001972">
    <property type="entry name" value="Stomatin_HflK_fam"/>
</dbReference>
<comment type="similarity">
    <text evidence="1">Belongs to the band 7/mec-2 family.</text>
</comment>
<dbReference type="Proteomes" id="UP001152562">
    <property type="component" value="Unassembled WGS sequence"/>
</dbReference>
<sequence length="304" mass="34552">MICENEDKLNVNQPDRRRPSLSVSLTPKDVEKGSPNIFKPRLQLNKEKDKLIEKLLIFLSIILVILAFPLSLICIFVISRQFERAVILRNGKVHKNKAFGPGLLFYLPCVDSVKFIDLRTFCYEVPPQEALTKDSLTVSVDAVVFYKVFEPVWAVINVNNYRIATQFLASTTLRNALGTTKLSDVLINRPVISKQVLELMKNTTKEWGVKVVKVEIKDIRLPLQLQKAMAAEAESTRLANAKIIVAKSEIETIRNLQVATTLLMENPMGMQLRYLQSLQLIAGEGTHTIVFPFSFEMFQKLFNK</sequence>
<feature type="transmembrane region" description="Helical" evidence="2">
    <location>
        <begin position="55"/>
        <end position="78"/>
    </location>
</feature>
<keyword evidence="2" id="KW-0812">Transmembrane</keyword>
<dbReference type="AlphaFoldDB" id="A0A9P0WU02"/>
<evidence type="ECO:0000313" key="5">
    <source>
        <dbReference type="Proteomes" id="UP001152562"/>
    </source>
</evidence>
<dbReference type="SMART" id="SM00244">
    <property type="entry name" value="PHB"/>
    <property type="match status" value="1"/>
</dbReference>
<evidence type="ECO:0000313" key="4">
    <source>
        <dbReference type="EMBL" id="CAH3824912.1"/>
    </source>
</evidence>
<dbReference type="InterPro" id="IPR001107">
    <property type="entry name" value="Band_7"/>
</dbReference>
<organism evidence="4 5">
    <name type="scientific">Pieris brassicae</name>
    <name type="common">White butterfly</name>
    <name type="synonym">Large white butterfly</name>
    <dbReference type="NCBI Taxonomy" id="7116"/>
    <lineage>
        <taxon>Eukaryota</taxon>
        <taxon>Metazoa</taxon>
        <taxon>Ecdysozoa</taxon>
        <taxon>Arthropoda</taxon>
        <taxon>Hexapoda</taxon>
        <taxon>Insecta</taxon>
        <taxon>Pterygota</taxon>
        <taxon>Neoptera</taxon>
        <taxon>Endopterygota</taxon>
        <taxon>Lepidoptera</taxon>
        <taxon>Glossata</taxon>
        <taxon>Ditrysia</taxon>
        <taxon>Papilionoidea</taxon>
        <taxon>Pieridae</taxon>
        <taxon>Pierinae</taxon>
        <taxon>Pieris</taxon>
    </lineage>
</organism>
<dbReference type="InterPro" id="IPR043202">
    <property type="entry name" value="Band-7_stomatin-like"/>
</dbReference>
<dbReference type="FunFam" id="3.30.479.30:FF:000004">
    <property type="entry name" value="Putative membrane protease family, stomatin"/>
    <property type="match status" value="1"/>
</dbReference>
<protein>
    <recommendedName>
        <fullName evidence="3">Band 7 domain-containing protein</fullName>
    </recommendedName>
</protein>
<dbReference type="InterPro" id="IPR036013">
    <property type="entry name" value="Band_7/SPFH_dom_sf"/>
</dbReference>
<evidence type="ECO:0000256" key="2">
    <source>
        <dbReference type="SAM" id="Phobius"/>
    </source>
</evidence>
<feature type="domain" description="Band 7" evidence="3">
    <location>
        <begin position="74"/>
        <end position="233"/>
    </location>
</feature>
<dbReference type="Gene3D" id="6.10.250.2090">
    <property type="match status" value="1"/>
</dbReference>
<accession>A0A9P0WU02</accession>
<dbReference type="SUPFAM" id="SSF117892">
    <property type="entry name" value="Band 7/SPFH domain"/>
    <property type="match status" value="1"/>
</dbReference>
<comment type="caution">
    <text evidence="4">The sequence shown here is derived from an EMBL/GenBank/DDBJ whole genome shotgun (WGS) entry which is preliminary data.</text>
</comment>
<proteinExistence type="inferred from homology"/>
<dbReference type="PRINTS" id="PR00721">
    <property type="entry name" value="STOMATIN"/>
</dbReference>
<evidence type="ECO:0000259" key="3">
    <source>
        <dbReference type="SMART" id="SM00244"/>
    </source>
</evidence>
<keyword evidence="5" id="KW-1185">Reference proteome</keyword>
<reference evidence="4" key="1">
    <citation type="submission" date="2022-05" db="EMBL/GenBank/DDBJ databases">
        <authorList>
            <person name="Okamura Y."/>
        </authorList>
    </citation>
    <scope>NUCLEOTIDE SEQUENCE</scope>
</reference>
<evidence type="ECO:0000256" key="1">
    <source>
        <dbReference type="ARBA" id="ARBA00008164"/>
    </source>
</evidence>
<keyword evidence="2" id="KW-0472">Membrane</keyword>
<gene>
    <name evidence="4" type="ORF">PIBRA_LOCUS88</name>
</gene>
<keyword evidence="2" id="KW-1133">Transmembrane helix</keyword>
<dbReference type="EMBL" id="CALOZG010000001">
    <property type="protein sequence ID" value="CAH3824912.1"/>
    <property type="molecule type" value="Genomic_DNA"/>
</dbReference>
<dbReference type="GO" id="GO:0009898">
    <property type="term" value="C:cytoplasmic side of plasma membrane"/>
    <property type="evidence" value="ECO:0007669"/>
    <property type="project" value="UniProtKB-ARBA"/>
</dbReference>
<dbReference type="PANTHER" id="PTHR10264">
    <property type="entry name" value="BAND 7 PROTEIN-RELATED"/>
    <property type="match status" value="1"/>
</dbReference>
<dbReference type="PANTHER" id="PTHR10264:SF19">
    <property type="entry name" value="AT06885P-RELATED"/>
    <property type="match status" value="1"/>
</dbReference>
<dbReference type="Pfam" id="PF01145">
    <property type="entry name" value="Band_7"/>
    <property type="match status" value="1"/>
</dbReference>
<name>A0A9P0WU02_PIEBR</name>